<dbReference type="PANTHER" id="PTHR30055:SF151">
    <property type="entry name" value="TRANSCRIPTIONAL REGULATORY PROTEIN"/>
    <property type="match status" value="1"/>
</dbReference>
<dbReference type="PRINTS" id="PR00400">
    <property type="entry name" value="TETREPRESSOR"/>
</dbReference>
<feature type="domain" description="HTH tetR-type" evidence="6">
    <location>
        <begin position="13"/>
        <end position="73"/>
    </location>
</feature>
<organism evidence="7 8">
    <name type="scientific">Glycomyces rhizosphaerae</name>
    <dbReference type="NCBI Taxonomy" id="2054422"/>
    <lineage>
        <taxon>Bacteria</taxon>
        <taxon>Bacillati</taxon>
        <taxon>Actinomycetota</taxon>
        <taxon>Actinomycetes</taxon>
        <taxon>Glycomycetales</taxon>
        <taxon>Glycomycetaceae</taxon>
        <taxon>Glycomyces</taxon>
    </lineage>
</organism>
<dbReference type="InterPro" id="IPR004111">
    <property type="entry name" value="Repressor_TetR_C"/>
</dbReference>
<dbReference type="Gene3D" id="1.10.10.60">
    <property type="entry name" value="Homeodomain-like"/>
    <property type="match status" value="1"/>
</dbReference>
<dbReference type="Pfam" id="PF00440">
    <property type="entry name" value="TetR_N"/>
    <property type="match status" value="1"/>
</dbReference>
<sequence>MAEAEPRPKRSKPLNRDRVIAAAAALATAEGLSSLTMRSLAADLGVKPMSLYNHIGGKEDLLDGMVDFVFAQIDRPDPKGPWRSELRARSVSVRAVLARHPWALTLMDSRSSPGPATMAHHDAVAGVLLNSGFTPAMATRAYTVIDAYLYGFVLQEAAIPDADPEVGLSMGAAAEAYPYLTALAEGHLLQPGYAFADDFDPGLDLVLDAVEALLK</sequence>
<evidence type="ECO:0000259" key="6">
    <source>
        <dbReference type="PROSITE" id="PS50977"/>
    </source>
</evidence>
<dbReference type="Gene3D" id="1.10.357.10">
    <property type="entry name" value="Tetracycline Repressor, domain 2"/>
    <property type="match status" value="1"/>
</dbReference>
<dbReference type="InterPro" id="IPR009057">
    <property type="entry name" value="Homeodomain-like_sf"/>
</dbReference>
<dbReference type="PANTHER" id="PTHR30055">
    <property type="entry name" value="HTH-TYPE TRANSCRIPTIONAL REGULATOR RUTR"/>
    <property type="match status" value="1"/>
</dbReference>
<accession>A0ABV7Q8U2</accession>
<proteinExistence type="predicted"/>
<dbReference type="SUPFAM" id="SSF46689">
    <property type="entry name" value="Homeodomain-like"/>
    <property type="match status" value="1"/>
</dbReference>
<dbReference type="PROSITE" id="PS50977">
    <property type="entry name" value="HTH_TETR_2"/>
    <property type="match status" value="1"/>
</dbReference>
<evidence type="ECO:0000256" key="1">
    <source>
        <dbReference type="ARBA" id="ARBA00022491"/>
    </source>
</evidence>
<gene>
    <name evidence="7" type="ORF">ACFO8M_26485</name>
</gene>
<reference evidence="8" key="1">
    <citation type="journal article" date="2019" name="Int. J. Syst. Evol. Microbiol.">
        <title>The Global Catalogue of Microorganisms (GCM) 10K type strain sequencing project: providing services to taxonomists for standard genome sequencing and annotation.</title>
        <authorList>
            <consortium name="The Broad Institute Genomics Platform"/>
            <consortium name="The Broad Institute Genome Sequencing Center for Infectious Disease"/>
            <person name="Wu L."/>
            <person name="Ma J."/>
        </authorList>
    </citation>
    <scope>NUCLEOTIDE SEQUENCE [LARGE SCALE GENOMIC DNA]</scope>
    <source>
        <strain evidence="8">CGMCC 4.7396</strain>
    </source>
</reference>
<dbReference type="RefSeq" id="WP_387981075.1">
    <property type="nucleotide sequence ID" value="NZ_JBHRWO010000023.1"/>
</dbReference>
<dbReference type="InterPro" id="IPR050109">
    <property type="entry name" value="HTH-type_TetR-like_transc_reg"/>
</dbReference>
<evidence type="ECO:0000313" key="8">
    <source>
        <dbReference type="Proteomes" id="UP001595712"/>
    </source>
</evidence>
<name>A0ABV7Q8U2_9ACTN</name>
<evidence type="ECO:0000256" key="4">
    <source>
        <dbReference type="ARBA" id="ARBA00023163"/>
    </source>
</evidence>
<keyword evidence="2" id="KW-0805">Transcription regulation</keyword>
<keyword evidence="8" id="KW-1185">Reference proteome</keyword>
<comment type="caution">
    <text evidence="7">The sequence shown here is derived from an EMBL/GenBank/DDBJ whole genome shotgun (WGS) entry which is preliminary data.</text>
</comment>
<dbReference type="EMBL" id="JBHRWO010000023">
    <property type="protein sequence ID" value="MFC3496043.1"/>
    <property type="molecule type" value="Genomic_DNA"/>
</dbReference>
<dbReference type="InterPro" id="IPR003012">
    <property type="entry name" value="Tet_transcr_reg_TetR"/>
</dbReference>
<evidence type="ECO:0000256" key="2">
    <source>
        <dbReference type="ARBA" id="ARBA00023015"/>
    </source>
</evidence>
<dbReference type="Pfam" id="PF02909">
    <property type="entry name" value="TetR_C_1"/>
    <property type="match status" value="1"/>
</dbReference>
<keyword evidence="4" id="KW-0804">Transcription</keyword>
<dbReference type="SUPFAM" id="SSF48498">
    <property type="entry name" value="Tetracyclin repressor-like, C-terminal domain"/>
    <property type="match status" value="1"/>
</dbReference>
<feature type="DNA-binding region" description="H-T-H motif" evidence="5">
    <location>
        <begin position="36"/>
        <end position="55"/>
    </location>
</feature>
<keyword evidence="3 5" id="KW-0238">DNA-binding</keyword>
<dbReference type="InterPro" id="IPR001647">
    <property type="entry name" value="HTH_TetR"/>
</dbReference>
<protein>
    <submittedName>
        <fullName evidence="7">TetR/AcrR family transcriptional regulator</fullName>
    </submittedName>
</protein>
<evidence type="ECO:0000256" key="5">
    <source>
        <dbReference type="PROSITE-ProRule" id="PRU00335"/>
    </source>
</evidence>
<dbReference type="Proteomes" id="UP001595712">
    <property type="component" value="Unassembled WGS sequence"/>
</dbReference>
<evidence type="ECO:0000256" key="3">
    <source>
        <dbReference type="ARBA" id="ARBA00023125"/>
    </source>
</evidence>
<evidence type="ECO:0000313" key="7">
    <source>
        <dbReference type="EMBL" id="MFC3496043.1"/>
    </source>
</evidence>
<dbReference type="InterPro" id="IPR036271">
    <property type="entry name" value="Tet_transcr_reg_TetR-rel_C_sf"/>
</dbReference>
<keyword evidence="1" id="KW-0678">Repressor</keyword>